<accession>A0ABP9DAN0</accession>
<name>A0ABP9DAN0_9BACT</name>
<evidence type="ECO:0000256" key="4">
    <source>
        <dbReference type="ARBA" id="ARBA00022807"/>
    </source>
</evidence>
<dbReference type="SUPFAM" id="SSF54001">
    <property type="entry name" value="Cysteine proteinases"/>
    <property type="match status" value="1"/>
</dbReference>
<keyword evidence="2" id="KW-0645">Protease</keyword>
<comment type="caution">
    <text evidence="7">The sequence shown here is derived from an EMBL/GenBank/DDBJ whole genome shotgun (WGS) entry which is preliminary data.</text>
</comment>
<gene>
    <name evidence="7" type="ORF">GCM10023331_21060</name>
</gene>
<evidence type="ECO:0000313" key="7">
    <source>
        <dbReference type="EMBL" id="GAA4835583.1"/>
    </source>
</evidence>
<dbReference type="Pfam" id="PF18348">
    <property type="entry name" value="SH3_16"/>
    <property type="match status" value="1"/>
</dbReference>
<dbReference type="InterPro" id="IPR051202">
    <property type="entry name" value="Peptidase_C40"/>
</dbReference>
<keyword evidence="3" id="KW-0378">Hydrolase</keyword>
<reference evidence="8" key="1">
    <citation type="journal article" date="2019" name="Int. J. Syst. Evol. Microbiol.">
        <title>The Global Catalogue of Microorganisms (GCM) 10K type strain sequencing project: providing services to taxonomists for standard genome sequencing and annotation.</title>
        <authorList>
            <consortium name="The Broad Institute Genomics Platform"/>
            <consortium name="The Broad Institute Genome Sequencing Center for Infectious Disease"/>
            <person name="Wu L."/>
            <person name="Ma J."/>
        </authorList>
    </citation>
    <scope>NUCLEOTIDE SEQUENCE [LARGE SCALE GENOMIC DNA]</scope>
    <source>
        <strain evidence="8">JCM 18326</strain>
    </source>
</reference>
<feature type="domain" description="SH3b" evidence="5">
    <location>
        <begin position="1"/>
        <end position="66"/>
    </location>
</feature>
<dbReference type="RefSeq" id="WP_345371588.1">
    <property type="nucleotide sequence ID" value="NZ_BAABJX010000032.1"/>
</dbReference>
<evidence type="ECO:0000259" key="6">
    <source>
        <dbReference type="PROSITE" id="PS51935"/>
    </source>
</evidence>
<dbReference type="InterPro" id="IPR003646">
    <property type="entry name" value="SH3-like_bac-type"/>
</dbReference>
<keyword evidence="4" id="KW-0788">Thiol protease</keyword>
<dbReference type="InterPro" id="IPR000064">
    <property type="entry name" value="NLP_P60_dom"/>
</dbReference>
<evidence type="ECO:0000259" key="5">
    <source>
        <dbReference type="PROSITE" id="PS51781"/>
    </source>
</evidence>
<dbReference type="PANTHER" id="PTHR47053:SF1">
    <property type="entry name" value="MUREIN DD-ENDOPEPTIDASE MEPH-RELATED"/>
    <property type="match status" value="1"/>
</dbReference>
<dbReference type="Pfam" id="PF00877">
    <property type="entry name" value="NLPC_P60"/>
    <property type="match status" value="1"/>
</dbReference>
<comment type="similarity">
    <text evidence="1">Belongs to the peptidase C40 family.</text>
</comment>
<dbReference type="InterPro" id="IPR038765">
    <property type="entry name" value="Papain-like_cys_pep_sf"/>
</dbReference>
<dbReference type="PANTHER" id="PTHR47053">
    <property type="entry name" value="MUREIN DD-ENDOPEPTIDASE MEPH-RELATED"/>
    <property type="match status" value="1"/>
</dbReference>
<keyword evidence="8" id="KW-1185">Reference proteome</keyword>
<dbReference type="InterPro" id="IPR041382">
    <property type="entry name" value="SH3_16"/>
</dbReference>
<protein>
    <submittedName>
        <fullName evidence="7">C40 family peptidase</fullName>
    </submittedName>
</protein>
<dbReference type="PROSITE" id="PS51935">
    <property type="entry name" value="NLPC_P60"/>
    <property type="match status" value="1"/>
</dbReference>
<organism evidence="7 8">
    <name type="scientific">Algivirga pacifica</name>
    <dbReference type="NCBI Taxonomy" id="1162670"/>
    <lineage>
        <taxon>Bacteria</taxon>
        <taxon>Pseudomonadati</taxon>
        <taxon>Bacteroidota</taxon>
        <taxon>Cytophagia</taxon>
        <taxon>Cytophagales</taxon>
        <taxon>Flammeovirgaceae</taxon>
        <taxon>Algivirga</taxon>
    </lineage>
</organism>
<proteinExistence type="inferred from homology"/>
<dbReference type="Gene3D" id="2.30.30.40">
    <property type="entry name" value="SH3 Domains"/>
    <property type="match status" value="1"/>
</dbReference>
<dbReference type="Proteomes" id="UP001500298">
    <property type="component" value="Unassembled WGS sequence"/>
</dbReference>
<feature type="domain" description="NlpC/P60" evidence="6">
    <location>
        <begin position="123"/>
        <end position="250"/>
    </location>
</feature>
<evidence type="ECO:0000256" key="3">
    <source>
        <dbReference type="ARBA" id="ARBA00022801"/>
    </source>
</evidence>
<evidence type="ECO:0000313" key="8">
    <source>
        <dbReference type="Proteomes" id="UP001500298"/>
    </source>
</evidence>
<evidence type="ECO:0000256" key="1">
    <source>
        <dbReference type="ARBA" id="ARBA00007074"/>
    </source>
</evidence>
<dbReference type="Gene3D" id="3.90.1720.10">
    <property type="entry name" value="endopeptidase domain like (from Nostoc punctiforme)"/>
    <property type="match status" value="1"/>
</dbReference>
<sequence length="251" mass="28481">MQEFGICQLSVIPVRREGAHSAEQIHQLILGDTYQVLEKEEEWVKIKGDFEGYEGWVAIGQHYAITAVVRDELLREQPSFLNETLLLHNDSPMPVSIGSTINSHILGIFGEKNQEQLKAHVHSISEESIGQTARKYLGTPYLWGGKSYFGIDCSGFSQQTYKLHGYSLPRDAYQQVEIGTEVSLENAKEGDLAFFVNPKGRIDHVGILLSNTEIIHASHRVRIDKIDEKGIYSEELKRYTHPLHIIKRVLK</sequence>
<dbReference type="PROSITE" id="PS51781">
    <property type="entry name" value="SH3B"/>
    <property type="match status" value="1"/>
</dbReference>
<evidence type="ECO:0000256" key="2">
    <source>
        <dbReference type="ARBA" id="ARBA00022670"/>
    </source>
</evidence>
<dbReference type="EMBL" id="BAABJX010000032">
    <property type="protein sequence ID" value="GAA4835583.1"/>
    <property type="molecule type" value="Genomic_DNA"/>
</dbReference>